<dbReference type="EMBL" id="CAJOBD010000235">
    <property type="protein sequence ID" value="CAF3620982.1"/>
    <property type="molecule type" value="Genomic_DNA"/>
</dbReference>
<dbReference type="Proteomes" id="UP000663836">
    <property type="component" value="Unassembled WGS sequence"/>
</dbReference>
<feature type="region of interest" description="Disordered" evidence="1">
    <location>
        <begin position="483"/>
        <end position="536"/>
    </location>
</feature>
<dbReference type="InterPro" id="IPR001584">
    <property type="entry name" value="Integrase_cat-core"/>
</dbReference>
<evidence type="ECO:0000313" key="3">
    <source>
        <dbReference type="EMBL" id="CAF3620982.1"/>
    </source>
</evidence>
<name>A0A818PCD1_9BILA</name>
<protein>
    <recommendedName>
        <fullName evidence="2">Integrase catalytic domain-containing protein</fullName>
    </recommendedName>
</protein>
<dbReference type="Pfam" id="PF00078">
    <property type="entry name" value="RVT_1"/>
    <property type="match status" value="1"/>
</dbReference>
<organism evidence="3 4">
    <name type="scientific">Rotaria sordida</name>
    <dbReference type="NCBI Taxonomy" id="392033"/>
    <lineage>
        <taxon>Eukaryota</taxon>
        <taxon>Metazoa</taxon>
        <taxon>Spiralia</taxon>
        <taxon>Gnathifera</taxon>
        <taxon>Rotifera</taxon>
        <taxon>Eurotatoria</taxon>
        <taxon>Bdelloidea</taxon>
        <taxon>Philodinida</taxon>
        <taxon>Philodinidae</taxon>
        <taxon>Rotaria</taxon>
    </lineage>
</organism>
<dbReference type="PANTHER" id="PTHR37984">
    <property type="entry name" value="PROTEIN CBG26694"/>
    <property type="match status" value="1"/>
</dbReference>
<dbReference type="Gene3D" id="1.10.10.1070">
    <property type="entry name" value="Zinc finger, BED domain-containing"/>
    <property type="match status" value="1"/>
</dbReference>
<dbReference type="InterPro" id="IPR043128">
    <property type="entry name" value="Rev_trsase/Diguanyl_cyclase"/>
</dbReference>
<accession>A0A818PCD1</accession>
<dbReference type="InterPro" id="IPR008906">
    <property type="entry name" value="HATC_C_dom"/>
</dbReference>
<dbReference type="InterPro" id="IPR050951">
    <property type="entry name" value="Retrovirus_Pol_polyprotein"/>
</dbReference>
<evidence type="ECO:0000313" key="4">
    <source>
        <dbReference type="Proteomes" id="UP000663836"/>
    </source>
</evidence>
<dbReference type="PROSITE" id="PS50994">
    <property type="entry name" value="INTEGRASE"/>
    <property type="match status" value="1"/>
</dbReference>
<dbReference type="InterPro" id="IPR018473">
    <property type="entry name" value="Hermes_transposase_DNA-db"/>
</dbReference>
<dbReference type="InterPro" id="IPR012337">
    <property type="entry name" value="RNaseH-like_sf"/>
</dbReference>
<dbReference type="SUPFAM" id="SSF53098">
    <property type="entry name" value="Ribonuclease H-like"/>
    <property type="match status" value="2"/>
</dbReference>
<feature type="domain" description="Integrase catalytic" evidence="2">
    <location>
        <begin position="1086"/>
        <end position="1234"/>
    </location>
</feature>
<dbReference type="Pfam" id="PF10683">
    <property type="entry name" value="DBD_Tnp_Hermes"/>
    <property type="match status" value="1"/>
</dbReference>
<dbReference type="InterPro" id="IPR000477">
    <property type="entry name" value="RT_dom"/>
</dbReference>
<comment type="caution">
    <text evidence="3">The sequence shown here is derived from an EMBL/GenBank/DDBJ whole genome shotgun (WGS) entry which is preliminary data.</text>
</comment>
<dbReference type="InterPro" id="IPR041577">
    <property type="entry name" value="RT_RNaseH_2"/>
</dbReference>
<dbReference type="Gene3D" id="3.30.420.10">
    <property type="entry name" value="Ribonuclease H-like superfamily/Ribonuclease H"/>
    <property type="match status" value="1"/>
</dbReference>
<dbReference type="Gene3D" id="3.10.10.10">
    <property type="entry name" value="HIV Type 1 Reverse Transcriptase, subunit A, domain 1"/>
    <property type="match status" value="1"/>
</dbReference>
<dbReference type="Pfam" id="PF05699">
    <property type="entry name" value="Dimer_Tnp_hAT"/>
    <property type="match status" value="1"/>
</dbReference>
<dbReference type="SMART" id="SM00614">
    <property type="entry name" value="ZnF_BED"/>
    <property type="match status" value="1"/>
</dbReference>
<dbReference type="CDD" id="cd01647">
    <property type="entry name" value="RT_LTR"/>
    <property type="match status" value="1"/>
</dbReference>
<dbReference type="SUPFAM" id="SSF56672">
    <property type="entry name" value="DNA/RNA polymerases"/>
    <property type="match status" value="1"/>
</dbReference>
<dbReference type="Gene3D" id="3.30.70.270">
    <property type="match status" value="1"/>
</dbReference>
<reference evidence="3" key="1">
    <citation type="submission" date="2021-02" db="EMBL/GenBank/DDBJ databases">
        <authorList>
            <person name="Nowell W R."/>
        </authorList>
    </citation>
    <scope>NUCLEOTIDE SEQUENCE</scope>
</reference>
<dbReference type="Pfam" id="PF17919">
    <property type="entry name" value="RT_RNaseH_2"/>
    <property type="match status" value="1"/>
</dbReference>
<evidence type="ECO:0000256" key="1">
    <source>
        <dbReference type="SAM" id="MobiDB-lite"/>
    </source>
</evidence>
<dbReference type="PANTHER" id="PTHR37984:SF15">
    <property type="entry name" value="INTEGRASE CATALYTIC DOMAIN-CONTAINING PROTEIN"/>
    <property type="match status" value="1"/>
</dbReference>
<feature type="region of interest" description="Disordered" evidence="1">
    <location>
        <begin position="991"/>
        <end position="1030"/>
    </location>
</feature>
<sequence length="1356" mass="155451">MSTANPTPFNKRDIERLIEEKNMSISYVKPKETQNMSKCWSQFSQIYIANIKQDFIICDSCKSILVYKSSTGSGCMISHSRSCQTKEKHSDSSDQQRKINHYYKLTSSGKNNVPKRIKNDITSACVEFVVQDGREFHLLEGSGFVRLAKQLFNAGKLMSSTTTIEIEDLLPDPTTISRNIDRMYAHYKKQLIQLCKSMDYFCLTADFWTESYTVFHEAFLLGCFPYEMENKRAATIRSFVDDILQSFGLKLDEEKYIMSDNEPTMKCTFSLNCKRIGCSDHYLNKQLQHAFTSQMIDGEDVTCELAQEMFDSVKHTVSSVRRMHKQQNLSKKLILYSDTRFSGAYNMFTVFLNVFDELDKILDSKLLTYYSRIDKDLLHDICQFLFPFNTVLQTLSDSKRPTLHRVLPFKQFLINKCNINNYDKEGKRLDEKWELSNEHLIATLLHPNLKHFHMCPHLRERAICLLKEEMMKCQQSAQSKCTSSSISSVPSSSSISSIPSSSSISSIPSSSSISSIPSSSSISSIPSSSSTSSMRASISSIPSSSSISSTSCSSLSTSSISSSSSSKSISITNSSARKELLMAIYDKQPVVPEKSTIEQELEKSLTSTSMVRDEEEDDILGYWKEHQTLFPLIASIARKILGIPASNTSEKFHVNFTATNDNQNTKRKNDTTILNEQSIQKKMKLHEVAIDYQDDDEYLDNHPLPNMKQAIQLLGSGYKFFSKLDMKSGFCQILVKEEDKFKTAFITPDGLFEWNVLAQGLKNSPPSFQRVMADILSTCRQFSLVYIDDIVVYSHLFEEHLNHLTKYRKFIPKFVTITAPIHAITNFTKINRHKFEWGTSQSQAFSQLKQLLITSPLFLDFPNDNYPVILTTDASEIGIGGTLQQNINGETKNLYYHSQVTSSTQRRYDSIELEVLVIWLCFQRMRSYLLGQHNCLADYLSRRRIQNDEEIFDEAYGISMLFHWEPLETVHAPVNHLPVIGAVVMRSKMKQIKQQQNENDKITLPTVNDISSSSSKDKIEHSNKSPSHLITSNNFDITQIKLEQSKDSNIQKKMKEVMQDPTKHPYVGTDGLLYELKPDRLNPIRTPEGPFQLIGIDYCGPFKPTPRGNQYVLCITDYFTRWMRTAIALPDCSAQTTAQTLFNNYICQYGVPLAILSDQAKLIGYNHIFSSIYHPQSNEMIERFNATFVPQIAKLQDLENNNWDEFLSPVVFAYNTSIHATTNYSPFQLKFGREPRLPTDKPSSSFTFNKPNDYYVQLKKNLLIIQQHTSDNIIHRQRQYKINYDKQHPDPHYEINDPVLIKIHGIKKKLEQKYSITPKIILRKQHPIDWVKDEKTQVESRVHVNDIRSILILKSI</sequence>
<dbReference type="InterPro" id="IPR043502">
    <property type="entry name" value="DNA/RNA_pol_sf"/>
</dbReference>
<dbReference type="InterPro" id="IPR036397">
    <property type="entry name" value="RNaseH_sf"/>
</dbReference>
<dbReference type="SUPFAM" id="SSF140996">
    <property type="entry name" value="Hermes dimerisation domain"/>
    <property type="match status" value="1"/>
</dbReference>
<dbReference type="GO" id="GO:0003676">
    <property type="term" value="F:nucleic acid binding"/>
    <property type="evidence" value="ECO:0007669"/>
    <property type="project" value="InterPro"/>
</dbReference>
<dbReference type="GO" id="GO:0046983">
    <property type="term" value="F:protein dimerization activity"/>
    <property type="evidence" value="ECO:0007669"/>
    <property type="project" value="InterPro"/>
</dbReference>
<dbReference type="GO" id="GO:0015074">
    <property type="term" value="P:DNA integration"/>
    <property type="evidence" value="ECO:0007669"/>
    <property type="project" value="InterPro"/>
</dbReference>
<evidence type="ECO:0000259" key="2">
    <source>
        <dbReference type="PROSITE" id="PS50994"/>
    </source>
</evidence>
<proteinExistence type="predicted"/>
<dbReference type="GO" id="GO:0003824">
    <property type="term" value="F:catalytic activity"/>
    <property type="evidence" value="ECO:0007669"/>
    <property type="project" value="UniProtKB-KW"/>
</dbReference>
<gene>
    <name evidence="3" type="ORF">JBS370_LOCUS4781</name>
</gene>